<dbReference type="OrthoDB" id="412155at2759"/>
<feature type="disulfide bond" evidence="2">
    <location>
        <begin position="9"/>
        <end position="27"/>
    </location>
</feature>
<gene>
    <name evidence="4" type="ORF">A6R68_00383</name>
</gene>
<dbReference type="EMBL" id="LZPO01066159">
    <property type="protein sequence ID" value="OBS71076.1"/>
    <property type="molecule type" value="Genomic_DNA"/>
</dbReference>
<keyword evidence="5" id="KW-1185">Reference proteome</keyword>
<reference evidence="4 5" key="1">
    <citation type="submission" date="2016-06" db="EMBL/GenBank/DDBJ databases">
        <title>The Draft Genome Sequence and Annotation of the Desert Woodrat Neotoma lepida.</title>
        <authorList>
            <person name="Campbell M."/>
            <person name="Oakeson K.F."/>
            <person name="Yandell M."/>
            <person name="Halpert J.R."/>
            <person name="Dearing D."/>
        </authorList>
    </citation>
    <scope>NUCLEOTIDE SEQUENCE [LARGE SCALE GENOMIC DNA]</scope>
    <source>
        <strain evidence="4">417</strain>
        <tissue evidence="4">Liver</tissue>
    </source>
</reference>
<dbReference type="Pfam" id="PF00629">
    <property type="entry name" value="MAM"/>
    <property type="match status" value="1"/>
</dbReference>
<dbReference type="PROSITE" id="PS50068">
    <property type="entry name" value="LDLRA_2"/>
    <property type="match status" value="1"/>
</dbReference>
<feature type="non-terminal residue" evidence="4">
    <location>
        <position position="96"/>
    </location>
</feature>
<sequence length="96" mass="10769">FCPHGYEECQNGRCYSPEQRCNFADDCGDNTDENECGGSCTFEKGHFMYLEATPVGLRGDKAHFKSAIWQESSAACTMSFWYFISEKATGSIQILI</sequence>
<protein>
    <recommendedName>
        <fullName evidence="3">MAM domain-containing protein</fullName>
    </recommendedName>
</protein>
<dbReference type="SMART" id="SM00192">
    <property type="entry name" value="LDLa"/>
    <property type="match status" value="1"/>
</dbReference>
<dbReference type="STRING" id="56216.A0A1A6GY30"/>
<dbReference type="Proteomes" id="UP000092124">
    <property type="component" value="Unassembled WGS sequence"/>
</dbReference>
<evidence type="ECO:0000256" key="2">
    <source>
        <dbReference type="PROSITE-ProRule" id="PRU00124"/>
    </source>
</evidence>
<accession>A0A1A6GY30</accession>
<dbReference type="GO" id="GO:0016020">
    <property type="term" value="C:membrane"/>
    <property type="evidence" value="ECO:0007669"/>
    <property type="project" value="InterPro"/>
</dbReference>
<dbReference type="SUPFAM" id="SSF49899">
    <property type="entry name" value="Concanavalin A-like lectins/glucanases"/>
    <property type="match status" value="1"/>
</dbReference>
<evidence type="ECO:0000256" key="1">
    <source>
        <dbReference type="ARBA" id="ARBA00023157"/>
    </source>
</evidence>
<dbReference type="AlphaFoldDB" id="A0A1A6GY30"/>
<dbReference type="CDD" id="cd00112">
    <property type="entry name" value="LDLa"/>
    <property type="match status" value="1"/>
</dbReference>
<evidence type="ECO:0000313" key="4">
    <source>
        <dbReference type="EMBL" id="OBS71076.1"/>
    </source>
</evidence>
<feature type="disulfide bond" evidence="2">
    <location>
        <begin position="2"/>
        <end position="14"/>
    </location>
</feature>
<feature type="disulfide bond" evidence="2">
    <location>
        <begin position="21"/>
        <end position="36"/>
    </location>
</feature>
<comment type="caution">
    <text evidence="4">The sequence shown here is derived from an EMBL/GenBank/DDBJ whole genome shotgun (WGS) entry which is preliminary data.</text>
</comment>
<feature type="domain" description="MAM" evidence="3">
    <location>
        <begin position="42"/>
        <end position="95"/>
    </location>
</feature>
<dbReference type="InterPro" id="IPR000998">
    <property type="entry name" value="MAM_dom"/>
</dbReference>
<dbReference type="InterPro" id="IPR036055">
    <property type="entry name" value="LDL_receptor-like_sf"/>
</dbReference>
<keyword evidence="1 2" id="KW-1015">Disulfide bond</keyword>
<dbReference type="Gene3D" id="2.60.120.200">
    <property type="match status" value="1"/>
</dbReference>
<proteinExistence type="predicted"/>
<name>A0A1A6GY30_NEOLE</name>
<evidence type="ECO:0000259" key="3">
    <source>
        <dbReference type="Pfam" id="PF00629"/>
    </source>
</evidence>
<organism evidence="4 5">
    <name type="scientific">Neotoma lepida</name>
    <name type="common">Desert woodrat</name>
    <dbReference type="NCBI Taxonomy" id="56216"/>
    <lineage>
        <taxon>Eukaryota</taxon>
        <taxon>Metazoa</taxon>
        <taxon>Chordata</taxon>
        <taxon>Craniata</taxon>
        <taxon>Vertebrata</taxon>
        <taxon>Euteleostomi</taxon>
        <taxon>Mammalia</taxon>
        <taxon>Eutheria</taxon>
        <taxon>Euarchontoglires</taxon>
        <taxon>Glires</taxon>
        <taxon>Rodentia</taxon>
        <taxon>Myomorpha</taxon>
        <taxon>Muroidea</taxon>
        <taxon>Cricetidae</taxon>
        <taxon>Neotominae</taxon>
        <taxon>Neotoma</taxon>
    </lineage>
</organism>
<dbReference type="InterPro" id="IPR002172">
    <property type="entry name" value="LDrepeatLR_classA_rpt"/>
</dbReference>
<evidence type="ECO:0000313" key="5">
    <source>
        <dbReference type="Proteomes" id="UP000092124"/>
    </source>
</evidence>
<dbReference type="InterPro" id="IPR013320">
    <property type="entry name" value="ConA-like_dom_sf"/>
</dbReference>
<dbReference type="SUPFAM" id="SSF57424">
    <property type="entry name" value="LDL receptor-like module"/>
    <property type="match status" value="1"/>
</dbReference>
<feature type="non-terminal residue" evidence="4">
    <location>
        <position position="1"/>
    </location>
</feature>